<dbReference type="Gramene" id="Pp3c2_30330V3.1">
    <property type="protein sequence ID" value="PAC:32934435.CDS.1"/>
    <property type="gene ID" value="Pp3c2_30330"/>
</dbReference>
<dbReference type="EnsemblPlants" id="Pp3c2_30330V3.1">
    <property type="protein sequence ID" value="PAC:32934435.CDS.1"/>
    <property type="gene ID" value="Pp3c2_30330"/>
</dbReference>
<accession>A0A2K1L3M9</accession>
<dbReference type="Proteomes" id="UP000006727">
    <property type="component" value="Chromosome 2"/>
</dbReference>
<keyword evidence="3" id="KW-1185">Reference proteome</keyword>
<gene>
    <name evidence="1" type="ORF">PHYPA_003427</name>
</gene>
<sequence length="55" mass="6380">MTIMREFLPFGTRKYEAKKFIGTWLDSKKLNKFGDSRTSFELLSNSIASFEIGLE</sequence>
<dbReference type="Gramene" id="Pp3c2_30330V3.2">
    <property type="protein sequence ID" value="PAC:32934436.CDS.1"/>
    <property type="gene ID" value="Pp3c2_30330"/>
</dbReference>
<evidence type="ECO:0000313" key="1">
    <source>
        <dbReference type="EMBL" id="PNR60634.1"/>
    </source>
</evidence>
<proteinExistence type="predicted"/>
<dbReference type="InParanoid" id="A0A2K1L3M9"/>
<evidence type="ECO:0000313" key="3">
    <source>
        <dbReference type="Proteomes" id="UP000006727"/>
    </source>
</evidence>
<dbReference type="EnsemblPlants" id="Pp3c2_30330V3.2">
    <property type="protein sequence ID" value="PAC:32934436.CDS.1"/>
    <property type="gene ID" value="Pp3c2_30330"/>
</dbReference>
<name>A0A2K1L3M9_PHYPA</name>
<protein>
    <submittedName>
        <fullName evidence="1 2">Uncharacterized protein</fullName>
    </submittedName>
</protein>
<organism evidence="1">
    <name type="scientific">Physcomitrium patens</name>
    <name type="common">Spreading-leaved earth moss</name>
    <name type="synonym">Physcomitrella patens</name>
    <dbReference type="NCBI Taxonomy" id="3218"/>
    <lineage>
        <taxon>Eukaryota</taxon>
        <taxon>Viridiplantae</taxon>
        <taxon>Streptophyta</taxon>
        <taxon>Embryophyta</taxon>
        <taxon>Bryophyta</taxon>
        <taxon>Bryophytina</taxon>
        <taxon>Bryopsida</taxon>
        <taxon>Funariidae</taxon>
        <taxon>Funariales</taxon>
        <taxon>Funariaceae</taxon>
        <taxon>Physcomitrium</taxon>
    </lineage>
</organism>
<reference evidence="1 3" key="2">
    <citation type="journal article" date="2018" name="Plant J.">
        <title>The Physcomitrella patens chromosome-scale assembly reveals moss genome structure and evolution.</title>
        <authorList>
            <person name="Lang D."/>
            <person name="Ullrich K.K."/>
            <person name="Murat F."/>
            <person name="Fuchs J."/>
            <person name="Jenkins J."/>
            <person name="Haas F.B."/>
            <person name="Piednoel M."/>
            <person name="Gundlach H."/>
            <person name="Van Bel M."/>
            <person name="Meyberg R."/>
            <person name="Vives C."/>
            <person name="Morata J."/>
            <person name="Symeonidi A."/>
            <person name="Hiss M."/>
            <person name="Muchero W."/>
            <person name="Kamisugi Y."/>
            <person name="Saleh O."/>
            <person name="Blanc G."/>
            <person name="Decker E.L."/>
            <person name="van Gessel N."/>
            <person name="Grimwood J."/>
            <person name="Hayes R.D."/>
            <person name="Graham S.W."/>
            <person name="Gunter L.E."/>
            <person name="McDaniel S.F."/>
            <person name="Hoernstein S.N.W."/>
            <person name="Larsson A."/>
            <person name="Li F.W."/>
            <person name="Perroud P.F."/>
            <person name="Phillips J."/>
            <person name="Ranjan P."/>
            <person name="Rokshar D.S."/>
            <person name="Rothfels C.J."/>
            <person name="Schneider L."/>
            <person name="Shu S."/>
            <person name="Stevenson D.W."/>
            <person name="Thummler F."/>
            <person name="Tillich M."/>
            <person name="Villarreal Aguilar J.C."/>
            <person name="Widiez T."/>
            <person name="Wong G.K."/>
            <person name="Wymore A."/>
            <person name="Zhang Y."/>
            <person name="Zimmer A.D."/>
            <person name="Quatrano R.S."/>
            <person name="Mayer K.F.X."/>
            <person name="Goodstein D."/>
            <person name="Casacuberta J.M."/>
            <person name="Vandepoele K."/>
            <person name="Reski R."/>
            <person name="Cuming A.C."/>
            <person name="Tuskan G.A."/>
            <person name="Maumus F."/>
            <person name="Salse J."/>
            <person name="Schmutz J."/>
            <person name="Rensing S.A."/>
        </authorList>
    </citation>
    <scope>NUCLEOTIDE SEQUENCE [LARGE SCALE GENOMIC DNA]</scope>
    <source>
        <strain evidence="2 3">cv. Gransden 2004</strain>
    </source>
</reference>
<reference evidence="1 3" key="1">
    <citation type="journal article" date="2008" name="Science">
        <title>The Physcomitrella genome reveals evolutionary insights into the conquest of land by plants.</title>
        <authorList>
            <person name="Rensing S."/>
            <person name="Lang D."/>
            <person name="Zimmer A."/>
            <person name="Terry A."/>
            <person name="Salamov A."/>
            <person name="Shapiro H."/>
            <person name="Nishiyama T."/>
            <person name="Perroud P.-F."/>
            <person name="Lindquist E."/>
            <person name="Kamisugi Y."/>
            <person name="Tanahashi T."/>
            <person name="Sakakibara K."/>
            <person name="Fujita T."/>
            <person name="Oishi K."/>
            <person name="Shin-I T."/>
            <person name="Kuroki Y."/>
            <person name="Toyoda A."/>
            <person name="Suzuki Y."/>
            <person name="Hashimoto A."/>
            <person name="Yamaguchi K."/>
            <person name="Sugano A."/>
            <person name="Kohara Y."/>
            <person name="Fujiyama A."/>
            <person name="Anterola A."/>
            <person name="Aoki S."/>
            <person name="Ashton N."/>
            <person name="Barbazuk W.B."/>
            <person name="Barker E."/>
            <person name="Bennetzen J."/>
            <person name="Bezanilla M."/>
            <person name="Blankenship R."/>
            <person name="Cho S.H."/>
            <person name="Dutcher S."/>
            <person name="Estelle M."/>
            <person name="Fawcett J.A."/>
            <person name="Gundlach H."/>
            <person name="Hanada K."/>
            <person name="Heyl A."/>
            <person name="Hicks K.A."/>
            <person name="Hugh J."/>
            <person name="Lohr M."/>
            <person name="Mayer K."/>
            <person name="Melkozernov A."/>
            <person name="Murata T."/>
            <person name="Nelson D."/>
            <person name="Pils B."/>
            <person name="Prigge M."/>
            <person name="Reiss B."/>
            <person name="Renner T."/>
            <person name="Rombauts S."/>
            <person name="Rushton P."/>
            <person name="Sanderfoot A."/>
            <person name="Schween G."/>
            <person name="Shiu S.-H."/>
            <person name="Stueber K."/>
            <person name="Theodoulou F.L."/>
            <person name="Tu H."/>
            <person name="Van de Peer Y."/>
            <person name="Verrier P.J."/>
            <person name="Waters E."/>
            <person name="Wood A."/>
            <person name="Yang L."/>
            <person name="Cove D."/>
            <person name="Cuming A."/>
            <person name="Hasebe M."/>
            <person name="Lucas S."/>
            <person name="Mishler D.B."/>
            <person name="Reski R."/>
            <person name="Grigoriev I."/>
            <person name="Quatrano R.S."/>
            <person name="Boore J.L."/>
        </authorList>
    </citation>
    <scope>NUCLEOTIDE SEQUENCE [LARGE SCALE GENOMIC DNA]</scope>
    <source>
        <strain evidence="2 3">cv. Gransden 2004</strain>
    </source>
</reference>
<dbReference type="AlphaFoldDB" id="A0A2K1L3M9"/>
<reference evidence="2" key="3">
    <citation type="submission" date="2020-12" db="UniProtKB">
        <authorList>
            <consortium name="EnsemblPlants"/>
        </authorList>
    </citation>
    <scope>IDENTIFICATION</scope>
</reference>
<evidence type="ECO:0000313" key="2">
    <source>
        <dbReference type="EnsemblPlants" id="PAC:32934435.CDS.1"/>
    </source>
</evidence>
<dbReference type="EMBL" id="ABEU02000002">
    <property type="protein sequence ID" value="PNR60634.1"/>
    <property type="molecule type" value="Genomic_DNA"/>
</dbReference>